<dbReference type="InterPro" id="IPR005412">
    <property type="entry name" value="Fis_DNA-bd"/>
</dbReference>
<dbReference type="OrthoDB" id="9802388at2"/>
<protein>
    <recommendedName>
        <fullName evidence="3">Putative Fis-like DNA-binding protein</fullName>
    </recommendedName>
</protein>
<dbReference type="PANTHER" id="PTHR47918">
    <property type="entry name" value="DNA-BINDING PROTEIN FIS"/>
    <property type="match status" value="1"/>
</dbReference>
<evidence type="ECO:0000256" key="2">
    <source>
        <dbReference type="ARBA" id="ARBA00023125"/>
    </source>
</evidence>
<evidence type="ECO:0000313" key="6">
    <source>
        <dbReference type="EMBL" id="EAS47729.1"/>
    </source>
</evidence>
<dbReference type="STRING" id="314287.GB2207_07971"/>
<dbReference type="InterPro" id="IPR002197">
    <property type="entry name" value="HTH_Fis"/>
</dbReference>
<organism evidence="6 7">
    <name type="scientific">gamma proteobacterium HTCC2207</name>
    <dbReference type="NCBI Taxonomy" id="314287"/>
    <lineage>
        <taxon>Bacteria</taxon>
        <taxon>Pseudomonadati</taxon>
        <taxon>Pseudomonadota</taxon>
        <taxon>Gammaproteobacteria</taxon>
        <taxon>Cellvibrionales</taxon>
        <taxon>Porticoccaceae</taxon>
        <taxon>SAR92 clade</taxon>
    </lineage>
</organism>
<feature type="domain" description="DNA binding HTH" evidence="5">
    <location>
        <begin position="50"/>
        <end position="90"/>
    </location>
</feature>
<proteinExistence type="inferred from homology"/>
<dbReference type="SUPFAM" id="SSF46689">
    <property type="entry name" value="Homeodomain-like"/>
    <property type="match status" value="1"/>
</dbReference>
<evidence type="ECO:0000259" key="5">
    <source>
        <dbReference type="Pfam" id="PF02954"/>
    </source>
</evidence>
<gene>
    <name evidence="6" type="ORF">GB2207_07971</name>
</gene>
<dbReference type="PRINTS" id="PR01591">
    <property type="entry name" value="DNABINDNGFIS"/>
</dbReference>
<dbReference type="Gene3D" id="1.10.10.60">
    <property type="entry name" value="Homeodomain-like"/>
    <property type="match status" value="1"/>
</dbReference>
<dbReference type="GO" id="GO:0043565">
    <property type="term" value="F:sequence-specific DNA binding"/>
    <property type="evidence" value="ECO:0007669"/>
    <property type="project" value="InterPro"/>
</dbReference>
<dbReference type="eggNOG" id="COG2901">
    <property type="taxonomic scope" value="Bacteria"/>
</dbReference>
<evidence type="ECO:0000256" key="1">
    <source>
        <dbReference type="ARBA" id="ARBA00008559"/>
    </source>
</evidence>
<name>Q1YVH9_9GAMM</name>
<evidence type="ECO:0000256" key="3">
    <source>
        <dbReference type="ARBA" id="ARBA00029540"/>
    </source>
</evidence>
<dbReference type="HOGENOM" id="CLU_158040_2_1_6"/>
<dbReference type="AlphaFoldDB" id="Q1YVH9"/>
<sequence>MKYAEADTGSTPKDPRSKQQSLQQSVTEAMQRYFSDLDGQATHDLYDIVMAEVEPPLLKAVMAYTRQNQSRAAETLGLNRGTLRKKLKQYDLL</sequence>
<dbReference type="GO" id="GO:0006355">
    <property type="term" value="P:regulation of DNA-templated transcription"/>
    <property type="evidence" value="ECO:0007669"/>
    <property type="project" value="InterPro"/>
</dbReference>
<accession>Q1YVH9</accession>
<reference evidence="6 7" key="1">
    <citation type="submission" date="2006-03" db="EMBL/GenBank/DDBJ databases">
        <authorList>
            <person name="Giovannoni S.J."/>
            <person name="Cho J.-C."/>
            <person name="Ferriera S."/>
            <person name="Johnson J."/>
            <person name="Kravitz S."/>
            <person name="Halpern A."/>
            <person name="Remington K."/>
            <person name="Beeson K."/>
            <person name="Tran B."/>
            <person name="Rogers Y.-H."/>
            <person name="Friedman R."/>
            <person name="Venter J.C."/>
        </authorList>
    </citation>
    <scope>NUCLEOTIDE SEQUENCE [LARGE SCALE GENOMIC DNA]</scope>
    <source>
        <strain evidence="6 7">HTCC2207</strain>
    </source>
</reference>
<dbReference type="PIRSF" id="PIRSF002097">
    <property type="entry name" value="DNA-binding_Fis"/>
    <property type="match status" value="1"/>
</dbReference>
<keyword evidence="2 6" id="KW-0238">DNA-binding</keyword>
<dbReference type="EMBL" id="AAPI01000001">
    <property type="protein sequence ID" value="EAS47729.1"/>
    <property type="molecule type" value="Genomic_DNA"/>
</dbReference>
<evidence type="ECO:0000256" key="4">
    <source>
        <dbReference type="SAM" id="MobiDB-lite"/>
    </source>
</evidence>
<dbReference type="Proteomes" id="UP000005555">
    <property type="component" value="Unassembled WGS sequence"/>
</dbReference>
<dbReference type="NCBIfam" id="NF001659">
    <property type="entry name" value="PRK00430.1"/>
    <property type="match status" value="1"/>
</dbReference>
<dbReference type="PRINTS" id="PR01590">
    <property type="entry name" value="HTHFIS"/>
</dbReference>
<evidence type="ECO:0000313" key="7">
    <source>
        <dbReference type="Proteomes" id="UP000005555"/>
    </source>
</evidence>
<comment type="caution">
    <text evidence="6">The sequence shown here is derived from an EMBL/GenBank/DDBJ whole genome shotgun (WGS) entry which is preliminary data.</text>
</comment>
<feature type="region of interest" description="Disordered" evidence="4">
    <location>
        <begin position="1"/>
        <end position="26"/>
    </location>
</feature>
<dbReference type="InterPro" id="IPR050207">
    <property type="entry name" value="Trans_regulatory_Fis"/>
</dbReference>
<dbReference type="InterPro" id="IPR009057">
    <property type="entry name" value="Homeodomain-like_sf"/>
</dbReference>
<dbReference type="Pfam" id="PF02954">
    <property type="entry name" value="HTH_8"/>
    <property type="match status" value="1"/>
</dbReference>
<dbReference type="PANTHER" id="PTHR47918:SF1">
    <property type="entry name" value="DNA-BINDING PROTEIN FIS"/>
    <property type="match status" value="1"/>
</dbReference>
<keyword evidence="7" id="KW-1185">Reference proteome</keyword>
<comment type="similarity">
    <text evidence="1">Belongs to the transcriptional regulatory Fis family.</text>
</comment>